<evidence type="ECO:0008006" key="3">
    <source>
        <dbReference type="Google" id="ProtNLM"/>
    </source>
</evidence>
<dbReference type="HOGENOM" id="CLU_945318_0_0_2"/>
<dbReference type="AlphaFoldDB" id="F6D2R5"/>
<dbReference type="Pfam" id="PF04454">
    <property type="entry name" value="Linocin_M18"/>
    <property type="match status" value="1"/>
</dbReference>
<dbReference type="GeneID" id="10669142"/>
<sequence length="294" mass="32182">MGYLPQAITNYYSTQVIKAYKAPLVGTFLLARGEDLPPGSATVTRDQVANFTGKAKRGFKLRTIPRENGERTPKTVQVVEHAYGFDMHRKSLDAYKREGTSALNGEDARQSGRIVAESLDDIIFNGDKNRGVKGIYEDAGLTPFVLADGKAWNQVGVPDDTIVEAVAELASTQLYTGMPMKLALDPLAFGQLSKRVPNTSATYLDFIAKIPQFQNGVNDIYATAALAAGTGLLEYFGVDIAERNVEEDINTFPVQGGVPDKGDMIYFNTETFQATDIHHFDAFLPLQNLFDTTP</sequence>
<evidence type="ECO:0000313" key="1">
    <source>
        <dbReference type="EMBL" id="AEG18644.1"/>
    </source>
</evidence>
<dbReference type="Gene3D" id="3.30.2400.30">
    <property type="match status" value="1"/>
</dbReference>
<dbReference type="Gene3D" id="3.30.2320.10">
    <property type="entry name" value="hypothetical protein PF0899 domain"/>
    <property type="match status" value="1"/>
</dbReference>
<organism evidence="1 2">
    <name type="scientific">Methanobacterium paludis (strain DSM 25820 / JCM 18151 / SWAN1)</name>
    <dbReference type="NCBI Taxonomy" id="868131"/>
    <lineage>
        <taxon>Archaea</taxon>
        <taxon>Methanobacteriati</taxon>
        <taxon>Methanobacteriota</taxon>
        <taxon>Methanomada group</taxon>
        <taxon>Methanobacteria</taxon>
        <taxon>Methanobacteriales</taxon>
        <taxon>Methanobacteriaceae</taxon>
        <taxon>Methanobacterium</taxon>
    </lineage>
</organism>
<dbReference type="InterPro" id="IPR007544">
    <property type="entry name" value="ENCAP"/>
</dbReference>
<reference evidence="1 2" key="1">
    <citation type="journal article" date="2014" name="Int. J. Syst. Evol. Microbiol.">
        <title>Methanobacterium paludis sp. nov. and a novel strain of Methanobacterium lacus isolated from northern peatlands.</title>
        <authorList>
            <person name="Cadillo-Quiroz H."/>
            <person name="Brauer S.L."/>
            <person name="Goodson N."/>
            <person name="Yavitt J.B."/>
            <person name="Zinder S.H."/>
        </authorList>
    </citation>
    <scope>NUCLEOTIDE SEQUENCE [LARGE SCALE GENOMIC DNA]</scope>
    <source>
        <strain evidence="2">DSM 25820 / JCM 18151 / SWAN1</strain>
    </source>
</reference>
<dbReference type="Proteomes" id="UP000009231">
    <property type="component" value="Chromosome"/>
</dbReference>
<dbReference type="RefSeq" id="WP_013826143.1">
    <property type="nucleotide sequence ID" value="NC_015574.1"/>
</dbReference>
<evidence type="ECO:0000313" key="2">
    <source>
        <dbReference type="Proteomes" id="UP000009231"/>
    </source>
</evidence>
<dbReference type="STRING" id="868131.MSWAN_1633"/>
<name>F6D2R5_METPW</name>
<dbReference type="KEGG" id="mew:MSWAN_1633"/>
<gene>
    <name evidence="1" type="ordered locus">MSWAN_1633</name>
</gene>
<protein>
    <recommendedName>
        <fullName evidence="3">Major capsid protein</fullName>
    </recommendedName>
</protein>
<dbReference type="EMBL" id="CP002772">
    <property type="protein sequence ID" value="AEG18644.1"/>
    <property type="molecule type" value="Genomic_DNA"/>
</dbReference>
<proteinExistence type="predicted"/>
<keyword evidence="2" id="KW-1185">Reference proteome</keyword>
<accession>F6D2R5</accession>